<gene>
    <name evidence="1" type="ORF">OUZ56_010147</name>
</gene>
<protein>
    <submittedName>
        <fullName evidence="1">Uncharacterized protein</fullName>
    </submittedName>
</protein>
<accession>A0ABR0AHY0</accession>
<organism evidence="1 2">
    <name type="scientific">Daphnia magna</name>
    <dbReference type="NCBI Taxonomy" id="35525"/>
    <lineage>
        <taxon>Eukaryota</taxon>
        <taxon>Metazoa</taxon>
        <taxon>Ecdysozoa</taxon>
        <taxon>Arthropoda</taxon>
        <taxon>Crustacea</taxon>
        <taxon>Branchiopoda</taxon>
        <taxon>Diplostraca</taxon>
        <taxon>Cladocera</taxon>
        <taxon>Anomopoda</taxon>
        <taxon>Daphniidae</taxon>
        <taxon>Daphnia</taxon>
    </lineage>
</organism>
<dbReference type="EMBL" id="JAOYFB010000037">
    <property type="protein sequence ID" value="KAK4024726.1"/>
    <property type="molecule type" value="Genomic_DNA"/>
</dbReference>
<reference evidence="1 2" key="1">
    <citation type="journal article" date="2023" name="Nucleic Acids Res.">
        <title>The hologenome of Daphnia magna reveals possible DNA methylation and microbiome-mediated evolution of the host genome.</title>
        <authorList>
            <person name="Chaturvedi A."/>
            <person name="Li X."/>
            <person name="Dhandapani V."/>
            <person name="Marshall H."/>
            <person name="Kissane S."/>
            <person name="Cuenca-Cambronero M."/>
            <person name="Asole G."/>
            <person name="Calvet F."/>
            <person name="Ruiz-Romero M."/>
            <person name="Marangio P."/>
            <person name="Guigo R."/>
            <person name="Rago D."/>
            <person name="Mirbahai L."/>
            <person name="Eastwood N."/>
            <person name="Colbourne J.K."/>
            <person name="Zhou J."/>
            <person name="Mallon E."/>
            <person name="Orsini L."/>
        </authorList>
    </citation>
    <scope>NUCLEOTIDE SEQUENCE [LARGE SCALE GENOMIC DNA]</scope>
    <source>
        <strain evidence="1">LRV0_1</strain>
    </source>
</reference>
<evidence type="ECO:0000313" key="2">
    <source>
        <dbReference type="Proteomes" id="UP001234178"/>
    </source>
</evidence>
<proteinExistence type="predicted"/>
<sequence length="98" mass="11044">MFVCPHSMLTLSLVPYVSSPKSSVLRSICVWSISLGGSFPTSYATLDTTYIHIRANQHSNWPVIRLTAPCLQQWSWIRQAPEFPTSSYKTTAMVQIHS</sequence>
<keyword evidence="2" id="KW-1185">Reference proteome</keyword>
<name>A0ABR0AHY0_9CRUS</name>
<evidence type="ECO:0000313" key="1">
    <source>
        <dbReference type="EMBL" id="KAK4024726.1"/>
    </source>
</evidence>
<comment type="caution">
    <text evidence="1">The sequence shown here is derived from an EMBL/GenBank/DDBJ whole genome shotgun (WGS) entry which is preliminary data.</text>
</comment>
<dbReference type="Proteomes" id="UP001234178">
    <property type="component" value="Unassembled WGS sequence"/>
</dbReference>